<protein>
    <submittedName>
        <fullName evidence="3">Aldehyde dehydrogenase</fullName>
    </submittedName>
</protein>
<dbReference type="InterPro" id="IPR015590">
    <property type="entry name" value="Aldehyde_DH_dom"/>
</dbReference>
<gene>
    <name evidence="3" type="ORF">LshimejAT787_2400510</name>
</gene>
<evidence type="ECO:0000259" key="2">
    <source>
        <dbReference type="Pfam" id="PF00171"/>
    </source>
</evidence>
<dbReference type="InterPro" id="IPR016161">
    <property type="entry name" value="Ald_DH/histidinol_DH"/>
</dbReference>
<dbReference type="SUPFAM" id="SSF53720">
    <property type="entry name" value="ALDH-like"/>
    <property type="match status" value="1"/>
</dbReference>
<keyword evidence="4" id="KW-1185">Reference proteome</keyword>
<dbReference type="PANTHER" id="PTHR11699">
    <property type="entry name" value="ALDEHYDE DEHYDROGENASE-RELATED"/>
    <property type="match status" value="1"/>
</dbReference>
<comment type="caution">
    <text evidence="3">The sequence shown here is derived from an EMBL/GenBank/DDBJ whole genome shotgun (WGS) entry which is preliminary data.</text>
</comment>
<dbReference type="GO" id="GO:0016620">
    <property type="term" value="F:oxidoreductase activity, acting on the aldehyde or oxo group of donors, NAD or NADP as acceptor"/>
    <property type="evidence" value="ECO:0007669"/>
    <property type="project" value="InterPro"/>
</dbReference>
<accession>A0A9P3UUG2</accession>
<dbReference type="Pfam" id="PF00171">
    <property type="entry name" value="Aldedh"/>
    <property type="match status" value="1"/>
</dbReference>
<dbReference type="EMBL" id="BRPK01000024">
    <property type="protein sequence ID" value="GLB45593.1"/>
    <property type="molecule type" value="Genomic_DNA"/>
</dbReference>
<proteinExistence type="inferred from homology"/>
<dbReference type="AlphaFoldDB" id="A0A9P3UUG2"/>
<organism evidence="3 4">
    <name type="scientific">Lyophyllum shimeji</name>
    <name type="common">Hon-shimeji</name>
    <name type="synonym">Tricholoma shimeji</name>
    <dbReference type="NCBI Taxonomy" id="47721"/>
    <lineage>
        <taxon>Eukaryota</taxon>
        <taxon>Fungi</taxon>
        <taxon>Dikarya</taxon>
        <taxon>Basidiomycota</taxon>
        <taxon>Agaricomycotina</taxon>
        <taxon>Agaricomycetes</taxon>
        <taxon>Agaricomycetidae</taxon>
        <taxon>Agaricales</taxon>
        <taxon>Tricholomatineae</taxon>
        <taxon>Lyophyllaceae</taxon>
        <taxon>Lyophyllum</taxon>
    </lineage>
</organism>
<dbReference type="InterPro" id="IPR016162">
    <property type="entry name" value="Ald_DH_N"/>
</dbReference>
<evidence type="ECO:0000256" key="1">
    <source>
        <dbReference type="ARBA" id="ARBA00009986"/>
    </source>
</evidence>
<sequence>MGSGILLEEAVYGLAASVFSQNINRALETAHKLNAGTGWVNCINSVLRNVPFDGYKQSEIGRELGEYALTTTRTRRRW</sequence>
<dbReference type="Gene3D" id="3.40.605.10">
    <property type="entry name" value="Aldehyde Dehydrogenase, Chain A, domain 1"/>
    <property type="match status" value="1"/>
</dbReference>
<dbReference type="OrthoDB" id="310895at2759"/>
<dbReference type="InterPro" id="IPR016163">
    <property type="entry name" value="Ald_DH_C"/>
</dbReference>
<comment type="similarity">
    <text evidence="1">Belongs to the aldehyde dehydrogenase family.</text>
</comment>
<evidence type="ECO:0000313" key="4">
    <source>
        <dbReference type="Proteomes" id="UP001063166"/>
    </source>
</evidence>
<feature type="domain" description="Aldehyde dehydrogenase" evidence="2">
    <location>
        <begin position="10"/>
        <end position="71"/>
    </location>
</feature>
<dbReference type="Proteomes" id="UP001063166">
    <property type="component" value="Unassembled WGS sequence"/>
</dbReference>
<evidence type="ECO:0000313" key="3">
    <source>
        <dbReference type="EMBL" id="GLB45593.1"/>
    </source>
</evidence>
<reference evidence="3" key="1">
    <citation type="submission" date="2022-07" db="EMBL/GenBank/DDBJ databases">
        <title>The genome of Lyophyllum shimeji provides insight into the initial evolution of ectomycorrhizal fungal genome.</title>
        <authorList>
            <person name="Kobayashi Y."/>
            <person name="Shibata T."/>
            <person name="Hirakawa H."/>
            <person name="Shigenobu S."/>
            <person name="Nishiyama T."/>
            <person name="Yamada A."/>
            <person name="Hasebe M."/>
            <person name="Kawaguchi M."/>
        </authorList>
    </citation>
    <scope>NUCLEOTIDE SEQUENCE</scope>
    <source>
        <strain evidence="3">AT787</strain>
    </source>
</reference>
<dbReference type="Gene3D" id="3.40.309.10">
    <property type="entry name" value="Aldehyde Dehydrogenase, Chain A, domain 2"/>
    <property type="match status" value="1"/>
</dbReference>
<name>A0A9P3UUG2_LYOSH</name>